<dbReference type="PANTHER" id="PTHR32179">
    <property type="entry name" value="NICOTINATE-NUCLEOTIDE PYROPHOSPHORYLASE [CARBOXYLATING]"/>
    <property type="match status" value="1"/>
</dbReference>
<organism evidence="12 13">
    <name type="scientific">Lentisphaera profundi</name>
    <dbReference type="NCBI Taxonomy" id="1658616"/>
    <lineage>
        <taxon>Bacteria</taxon>
        <taxon>Pseudomonadati</taxon>
        <taxon>Lentisphaerota</taxon>
        <taxon>Lentisphaeria</taxon>
        <taxon>Lentisphaerales</taxon>
        <taxon>Lentisphaeraceae</taxon>
        <taxon>Lentisphaera</taxon>
    </lineage>
</organism>
<dbReference type="InterPro" id="IPR027277">
    <property type="entry name" value="NadC/ModD"/>
</dbReference>
<evidence type="ECO:0000256" key="7">
    <source>
        <dbReference type="ARBA" id="ARBA00022679"/>
    </source>
</evidence>
<reference evidence="12 13" key="1">
    <citation type="submission" date="2023-02" db="EMBL/GenBank/DDBJ databases">
        <title>Genome sequence of Lentisphaera profundi SAORIC-696.</title>
        <authorList>
            <person name="Kim e."/>
            <person name="Cho J.-C."/>
            <person name="Choi A."/>
            <person name="Kang I."/>
        </authorList>
    </citation>
    <scope>NUCLEOTIDE SEQUENCE [LARGE SCALE GENOMIC DNA]</scope>
    <source>
        <strain evidence="12 13">SAORIC-696</strain>
    </source>
</reference>
<dbReference type="InterPro" id="IPR022412">
    <property type="entry name" value="Quinolinate_PRibosylTrfase_N"/>
</dbReference>
<dbReference type="NCBIfam" id="TIGR00078">
    <property type="entry name" value="nadC"/>
    <property type="match status" value="1"/>
</dbReference>
<keyword evidence="7 9" id="KW-0808">Transferase</keyword>
<evidence type="ECO:0000313" key="12">
    <source>
        <dbReference type="EMBL" id="WDE95433.1"/>
    </source>
</evidence>
<dbReference type="Gene3D" id="3.20.20.70">
    <property type="entry name" value="Aldolase class I"/>
    <property type="match status" value="1"/>
</dbReference>
<evidence type="ECO:0000256" key="1">
    <source>
        <dbReference type="ARBA" id="ARBA00003237"/>
    </source>
</evidence>
<dbReference type="CDD" id="cd01572">
    <property type="entry name" value="QPRTase"/>
    <property type="match status" value="1"/>
</dbReference>
<dbReference type="InterPro" id="IPR037128">
    <property type="entry name" value="Quinolinate_PRibosylTase_N_sf"/>
</dbReference>
<sequence length="287" mass="30574">MITDKLKIEIQTAVRTALIEDVGSGDATTLGCIPTDLHCTANFLAKQDCTIAGLTVAEAVFKELDASSSFEIILKEGEQCKKGEIMAIAKGNARALITGERVALNFLQHLCAIATTTHSFVKETAGSKAKILDTRKTTPGLRALEKYAVLCGGGTNHRFGLYDRIMIKDNHRELAAAEGAGGILRSVRSCRLAFPEIEIEVEADTLEEVQEALDAKADYILLDNMSNEDMKTAVSMTGNKCILEASGGITQERVAEVAATGVDYISVGAVTHSAGSIDISLEIKPGV</sequence>
<dbReference type="PANTHER" id="PTHR32179:SF3">
    <property type="entry name" value="NICOTINATE-NUCLEOTIDE PYROPHOSPHORYLASE [CARBOXYLATING]"/>
    <property type="match status" value="1"/>
</dbReference>
<protein>
    <recommendedName>
        <fullName evidence="4">nicotinate-nucleotide diphosphorylase (carboxylating)</fullName>
        <ecNumber evidence="4">2.4.2.19</ecNumber>
    </recommendedName>
    <alternativeName>
        <fullName evidence="8">Quinolinate phosphoribosyltransferase [decarboxylating]</fullName>
    </alternativeName>
</protein>
<evidence type="ECO:0000256" key="8">
    <source>
        <dbReference type="ARBA" id="ARBA00033102"/>
    </source>
</evidence>
<dbReference type="Pfam" id="PF02749">
    <property type="entry name" value="QRPTase_N"/>
    <property type="match status" value="1"/>
</dbReference>
<keyword evidence="13" id="KW-1185">Reference proteome</keyword>
<keyword evidence="6 9" id="KW-0328">Glycosyltransferase</keyword>
<dbReference type="EC" id="2.4.2.19" evidence="4"/>
<keyword evidence="5" id="KW-0662">Pyridine nucleotide biosynthesis</keyword>
<evidence type="ECO:0000259" key="11">
    <source>
        <dbReference type="Pfam" id="PF02749"/>
    </source>
</evidence>
<feature type="domain" description="Quinolinate phosphoribosyl transferase N-terminal" evidence="11">
    <location>
        <begin position="26"/>
        <end position="111"/>
    </location>
</feature>
<dbReference type="SUPFAM" id="SSF51690">
    <property type="entry name" value="Nicotinate/Quinolinate PRTase C-terminal domain-like"/>
    <property type="match status" value="1"/>
</dbReference>
<gene>
    <name evidence="12" type="primary">nadC</name>
    <name evidence="12" type="ORF">PQO03_06845</name>
</gene>
<evidence type="ECO:0000313" key="13">
    <source>
        <dbReference type="Proteomes" id="UP001214250"/>
    </source>
</evidence>
<dbReference type="PIRSF" id="PIRSF006250">
    <property type="entry name" value="NadC_ModD"/>
    <property type="match status" value="1"/>
</dbReference>
<evidence type="ECO:0000256" key="5">
    <source>
        <dbReference type="ARBA" id="ARBA00022642"/>
    </source>
</evidence>
<dbReference type="InterPro" id="IPR004393">
    <property type="entry name" value="NadC"/>
</dbReference>
<dbReference type="EMBL" id="CP117811">
    <property type="protein sequence ID" value="WDE95433.1"/>
    <property type="molecule type" value="Genomic_DNA"/>
</dbReference>
<comment type="pathway">
    <text evidence="2">Cofactor biosynthesis; NAD(+) biosynthesis; nicotinate D-ribonucleotide from quinolinate: step 1/1.</text>
</comment>
<comment type="similarity">
    <text evidence="3 9">Belongs to the NadC/ModD family.</text>
</comment>
<evidence type="ECO:0000259" key="10">
    <source>
        <dbReference type="Pfam" id="PF01729"/>
    </source>
</evidence>
<evidence type="ECO:0000256" key="9">
    <source>
        <dbReference type="PIRNR" id="PIRNR006250"/>
    </source>
</evidence>
<proteinExistence type="inferred from homology"/>
<name>A0ABY7VMY8_9BACT</name>
<dbReference type="RefSeq" id="WP_274148983.1">
    <property type="nucleotide sequence ID" value="NZ_CP117811.1"/>
</dbReference>
<dbReference type="Proteomes" id="UP001214250">
    <property type="component" value="Chromosome 1"/>
</dbReference>
<dbReference type="SUPFAM" id="SSF54675">
    <property type="entry name" value="Nicotinate/Quinolinate PRTase N-terminal domain-like"/>
    <property type="match status" value="1"/>
</dbReference>
<accession>A0ABY7VMY8</accession>
<dbReference type="Gene3D" id="3.90.1170.20">
    <property type="entry name" value="Quinolinate phosphoribosyl transferase, N-terminal domain"/>
    <property type="match status" value="1"/>
</dbReference>
<dbReference type="GO" id="GO:0004514">
    <property type="term" value="F:nicotinate-nucleotide diphosphorylase (carboxylating) activity"/>
    <property type="evidence" value="ECO:0007669"/>
    <property type="project" value="UniProtKB-EC"/>
</dbReference>
<dbReference type="InterPro" id="IPR013785">
    <property type="entry name" value="Aldolase_TIM"/>
</dbReference>
<evidence type="ECO:0000256" key="3">
    <source>
        <dbReference type="ARBA" id="ARBA00009400"/>
    </source>
</evidence>
<evidence type="ECO:0000256" key="6">
    <source>
        <dbReference type="ARBA" id="ARBA00022676"/>
    </source>
</evidence>
<evidence type="ECO:0000256" key="4">
    <source>
        <dbReference type="ARBA" id="ARBA00011944"/>
    </source>
</evidence>
<feature type="domain" description="Quinolinate phosphoribosyl transferase C-terminal" evidence="10">
    <location>
        <begin position="113"/>
        <end position="282"/>
    </location>
</feature>
<dbReference type="Pfam" id="PF01729">
    <property type="entry name" value="QRPTase_C"/>
    <property type="match status" value="1"/>
</dbReference>
<evidence type="ECO:0000256" key="2">
    <source>
        <dbReference type="ARBA" id="ARBA00004893"/>
    </source>
</evidence>
<dbReference type="InterPro" id="IPR002638">
    <property type="entry name" value="Quinolinate_PRibosylTrfase_C"/>
</dbReference>
<dbReference type="InterPro" id="IPR036068">
    <property type="entry name" value="Nicotinate_pribotase-like_C"/>
</dbReference>
<comment type="function">
    <text evidence="1">Involved in the catabolism of quinolinic acid (QA).</text>
</comment>